<evidence type="ECO:0008006" key="7">
    <source>
        <dbReference type="Google" id="ProtNLM"/>
    </source>
</evidence>
<dbReference type="InterPro" id="IPR027417">
    <property type="entry name" value="P-loop_NTPase"/>
</dbReference>
<dbReference type="STRING" id="1423720.FC67_GL001087"/>
<evidence type="ECO:0000259" key="2">
    <source>
        <dbReference type="Pfam" id="PF25791"/>
    </source>
</evidence>
<sequence length="1207" mass="139869">MIIKDVFTKPIDRNIKGVITIGNERDNNIKQELEEYVVTRELKHHFSDFFDAYTSSIGKNTTNMGVWISGFFGSGKSHFLKILSYLLENREVKGKKAIDYFTDDKKITDITTIRNMQKAVEIDNEVMLFNIDSKARDNNKEQKNAILNVFLQVFNERLGLSGESFWLADLERKLIKDNRYEDFKEEFKNTNDEHLDWIGARNGFAFMKGTIKETLVNIGYMSDADAQGFVDNLSSSYSISVEEFAKMVNSYIKTKPENYHMIFLVDEIGQYIGDSQQRMLNLQSIVEDLGTYTQGKAWVIVTSQQAIDQVTDNINGQDFSKIQGRFHTRISMSSANVDEVIKKRLLTKTSESEALLEDTYSQEQHSINNLIDFDGDVERKKYDNGKVFSEVYPFVPYQFNLLQETLTAIRENGSDGKHLAEGERSMLAVFQESAQYFEKHDTRSLIPYSIFFRGLEQFLDHTHAIVIQHAIDNEKINPNNDPKPFAVQVLETLFMVKYVKNFDATLNNVTTLMIDSIDTDRIELEKKIKKALDILINQELVEKTTHGYEFLTDAEQDISKQINRQSVDVAEISRSIGDQLFANSNISKKFTYPKLNNQYTFSFNPYVDGYPVASTNNEMSIRVNTPESDYHRDKAELARISIDPGQPPIIIDMPEENSYIDDMRQSIKIRKFAYGFNNQPSDERSKQIIEIKKMERNTLNDNASKELMAALQNADIYISGKKLENTGKDFFKRLNEAEIALVDEVYRNLSYIEVTKNEKDIVSLFKNNDLNVKTNENEQATQAILDSILRSFDGHNKISYKSILDKFSRIPFGYNDIDIKWLVAELFADAKIKLYVNNASVNFNPNSDPLEMARYFTKKSFIDKVQFEPRREISVSKKKDLQEIADEVFNKVTFTNYEDDTVMNELKDKVQMDLRNLRFFKEMPNYYPGKNWIEQGINMLEKLDNIVDVDNFYDYASKEKDDLLDWHDDMEDYGILEFYHSDSQQNIWKEAHQKLDIYDNSKDFITGKELPKVVNSITEIIQSNKPQGRVHELKQLSDDFKDEYNKEFDRKLDDINVQIEVERSNTLDYIAKTDCLDKLESEVNHRFDEFIKEAEESVNLDKLVVVKDKVLPVGSRFRERADKIVEERNSSKEPSPNLNGGNSGDDSIHGEPKKSVSQPIHINIRQLQIPKNWSLKDEDDVDAELKLLKRALIEELKRNNNNINLSL</sequence>
<dbReference type="OrthoDB" id="3201900at2"/>
<dbReference type="KEGG" id="lali:LA20249_11195"/>
<dbReference type="InterPro" id="IPR058038">
    <property type="entry name" value="BREX_BrxC_wHTH"/>
</dbReference>
<feature type="domain" description="Probable ATP-binding protein BrxC winged helix-turn-helix" evidence="2">
    <location>
        <begin position="751"/>
        <end position="870"/>
    </location>
</feature>
<dbReference type="RefSeq" id="WP_057739064.1">
    <property type="nucleotide sequence ID" value="NZ_AZDQ01000036.1"/>
</dbReference>
<keyword evidence="6" id="KW-1185">Reference proteome</keyword>
<evidence type="ECO:0000313" key="5">
    <source>
        <dbReference type="EMBL" id="AUI72718.1"/>
    </source>
</evidence>
<evidence type="ECO:0000259" key="4">
    <source>
        <dbReference type="Pfam" id="PF25796"/>
    </source>
</evidence>
<dbReference type="Pfam" id="PF25792">
    <property type="entry name" value="BREX_BrxC_helical"/>
    <property type="match status" value="1"/>
</dbReference>
<dbReference type="Pfam" id="PF25791">
    <property type="entry name" value="WHD_BREX_BrxC"/>
    <property type="match status" value="1"/>
</dbReference>
<accession>A0A2K9HK20</accession>
<dbReference type="SUPFAM" id="SSF52540">
    <property type="entry name" value="P-loop containing nucleoside triphosphate hydrolases"/>
    <property type="match status" value="1"/>
</dbReference>
<dbReference type="Pfam" id="PF25796">
    <property type="entry name" value="BREX_BrxC_4th"/>
    <property type="match status" value="1"/>
</dbReference>
<protein>
    <recommendedName>
        <fullName evidence="7">ATPase</fullName>
    </recommendedName>
</protein>
<reference evidence="5 6" key="1">
    <citation type="submission" date="2016-12" db="EMBL/GenBank/DDBJ databases">
        <title>The whole genome sequencing and assembly of Lactobacillus alimentarius DSM 20249T strain.</title>
        <authorList>
            <person name="Lee Y.-J."/>
            <person name="Yi H."/>
            <person name="Bahn Y.-S."/>
            <person name="Kim J.F."/>
            <person name="Lee D.-W."/>
        </authorList>
    </citation>
    <scope>NUCLEOTIDE SEQUENCE [LARGE SCALE GENOMIC DNA]</scope>
    <source>
        <strain evidence="5 6">DSM 20249</strain>
    </source>
</reference>
<gene>
    <name evidence="5" type="ORF">LA20249_11195</name>
</gene>
<evidence type="ECO:0000259" key="3">
    <source>
        <dbReference type="Pfam" id="PF25792"/>
    </source>
</evidence>
<dbReference type="InterPro" id="IPR047679">
    <property type="entry name" value="BREX_BrxC"/>
</dbReference>
<feature type="domain" description="Probable ATP-binding protein BrxC alpha-helical" evidence="3">
    <location>
        <begin position="878"/>
        <end position="1002"/>
    </location>
</feature>
<feature type="domain" description="Probable ATP-binding protein BrxC 4th six-stranded beta-sheet" evidence="4">
    <location>
        <begin position="566"/>
        <end position="737"/>
    </location>
</feature>
<feature type="region of interest" description="Disordered" evidence="1">
    <location>
        <begin position="1125"/>
        <end position="1159"/>
    </location>
</feature>
<evidence type="ECO:0000256" key="1">
    <source>
        <dbReference type="SAM" id="MobiDB-lite"/>
    </source>
</evidence>
<proteinExistence type="predicted"/>
<name>A0A2K9HK20_9LACO</name>
<dbReference type="NCBIfam" id="NF033441">
    <property type="entry name" value="BREX_BrxC"/>
    <property type="match status" value="1"/>
</dbReference>
<dbReference type="InterPro" id="IPR058036">
    <property type="entry name" value="BREX_BrxC_4th"/>
</dbReference>
<organism evidence="5 6">
    <name type="scientific">Companilactobacillus alimentarius DSM 20249</name>
    <dbReference type="NCBI Taxonomy" id="1423720"/>
    <lineage>
        <taxon>Bacteria</taxon>
        <taxon>Bacillati</taxon>
        <taxon>Bacillota</taxon>
        <taxon>Bacilli</taxon>
        <taxon>Lactobacillales</taxon>
        <taxon>Lactobacillaceae</taxon>
        <taxon>Companilactobacillus</taxon>
    </lineage>
</organism>
<dbReference type="AlphaFoldDB" id="A0A2K9HK20"/>
<dbReference type="InterPro" id="IPR058037">
    <property type="entry name" value="BREX_BrxC_helical"/>
</dbReference>
<evidence type="ECO:0000313" key="6">
    <source>
        <dbReference type="Proteomes" id="UP000234653"/>
    </source>
</evidence>
<dbReference type="Proteomes" id="UP000234653">
    <property type="component" value="Chromosome"/>
</dbReference>
<dbReference type="EMBL" id="CP018867">
    <property type="protein sequence ID" value="AUI72718.1"/>
    <property type="molecule type" value="Genomic_DNA"/>
</dbReference>